<reference evidence="2" key="1">
    <citation type="submission" date="2016-10" db="EMBL/GenBank/DDBJ databases">
        <title>Comparative genomics uncovers the prolific and rare metabolic potential of the cyanobacterial genus Moorea.</title>
        <authorList>
            <person name="Leao T."/>
            <person name="Castelao G."/>
            <person name="Korobeynikov A."/>
            <person name="Monroe E.A."/>
            <person name="Podell S."/>
            <person name="Glukhov E."/>
            <person name="Allen E."/>
            <person name="Gerwick W.H."/>
            <person name="Gerwick L."/>
        </authorList>
    </citation>
    <scope>NUCLEOTIDE SEQUENCE [LARGE SCALE GENOMIC DNA]</scope>
    <source>
        <strain evidence="2">PAL-8-15-08-1</strain>
    </source>
</reference>
<organism evidence="1 2">
    <name type="scientific">Moorena producens PAL-8-15-08-1</name>
    <dbReference type="NCBI Taxonomy" id="1458985"/>
    <lineage>
        <taxon>Bacteria</taxon>
        <taxon>Bacillati</taxon>
        <taxon>Cyanobacteriota</taxon>
        <taxon>Cyanophyceae</taxon>
        <taxon>Coleofasciculales</taxon>
        <taxon>Coleofasciculaceae</taxon>
        <taxon>Moorena</taxon>
    </lineage>
</organism>
<proteinExistence type="predicted"/>
<evidence type="ECO:0000313" key="2">
    <source>
        <dbReference type="Proteomes" id="UP000177870"/>
    </source>
</evidence>
<dbReference type="RefSeq" id="WP_070395037.1">
    <property type="nucleotide sequence ID" value="NZ_CP017599.1"/>
</dbReference>
<sequence length="78" mass="8938">MITLDQVLEEAMTLPVEQQEMLIQILKSRMVEQRRQEIALDADVSFAEFQAGNLKIQTATEAIEELRECFNHSSLTDV</sequence>
<dbReference type="OrthoDB" id="583178at2"/>
<accession>A0A1D8TYJ4</accession>
<dbReference type="Proteomes" id="UP000177870">
    <property type="component" value="Chromosome"/>
</dbReference>
<protein>
    <submittedName>
        <fullName evidence="1">Uncharacterized protein</fullName>
    </submittedName>
</protein>
<dbReference type="AlphaFoldDB" id="A0A1D8TYJ4"/>
<dbReference type="EMBL" id="CP017599">
    <property type="protein sequence ID" value="AOX02635.1"/>
    <property type="molecule type" value="Genomic_DNA"/>
</dbReference>
<name>A0A1D8TYJ4_9CYAN</name>
<gene>
    <name evidence="1" type="ORF">BJP34_27180</name>
</gene>
<evidence type="ECO:0000313" key="1">
    <source>
        <dbReference type="EMBL" id="AOX02635.1"/>
    </source>
</evidence>
<dbReference type="KEGG" id="mpro:BJP34_27180"/>